<reference evidence="2 3" key="1">
    <citation type="submission" date="2024-10" db="EMBL/GenBank/DDBJ databases">
        <title>The Natural Products Discovery Center: Release of the First 8490 Sequenced Strains for Exploring Actinobacteria Biosynthetic Diversity.</title>
        <authorList>
            <person name="Kalkreuter E."/>
            <person name="Kautsar S.A."/>
            <person name="Yang D."/>
            <person name="Bader C.D."/>
            <person name="Teijaro C.N."/>
            <person name="Fluegel L."/>
            <person name="Davis C.M."/>
            <person name="Simpson J.R."/>
            <person name="Lauterbach L."/>
            <person name="Steele A.D."/>
            <person name="Gui C."/>
            <person name="Meng S."/>
            <person name="Li G."/>
            <person name="Viehrig K."/>
            <person name="Ye F."/>
            <person name="Su P."/>
            <person name="Kiefer A.F."/>
            <person name="Nichols A."/>
            <person name="Cepeda A.J."/>
            <person name="Yan W."/>
            <person name="Fan B."/>
            <person name="Jiang Y."/>
            <person name="Adhikari A."/>
            <person name="Zheng C.-J."/>
            <person name="Schuster L."/>
            <person name="Cowan T.M."/>
            <person name="Smanski M.J."/>
            <person name="Chevrette M.G."/>
            <person name="De Carvalho L.P.S."/>
            <person name="Shen B."/>
        </authorList>
    </citation>
    <scope>NUCLEOTIDE SEQUENCE [LARGE SCALE GENOMIC DNA]</scope>
    <source>
        <strain evidence="2 3">NPDC050545</strain>
    </source>
</reference>
<dbReference type="InterPro" id="IPR003779">
    <property type="entry name" value="CMD-like"/>
</dbReference>
<accession>A0ABW7YZ16</accession>
<evidence type="ECO:0000313" key="3">
    <source>
        <dbReference type="Proteomes" id="UP001612741"/>
    </source>
</evidence>
<dbReference type="PANTHER" id="PTHR34846">
    <property type="entry name" value="4-CARBOXYMUCONOLACTONE DECARBOXYLASE FAMILY PROTEIN (AFU_ORTHOLOGUE AFUA_6G11590)"/>
    <property type="match status" value="1"/>
</dbReference>
<dbReference type="EMBL" id="JBITGY010000007">
    <property type="protein sequence ID" value="MFI6501165.1"/>
    <property type="molecule type" value="Genomic_DNA"/>
</dbReference>
<dbReference type="PANTHER" id="PTHR34846:SF11">
    <property type="entry name" value="4-CARBOXYMUCONOLACTONE DECARBOXYLASE FAMILY PROTEIN (AFU_ORTHOLOGUE AFUA_6G11590)"/>
    <property type="match status" value="1"/>
</dbReference>
<protein>
    <submittedName>
        <fullName evidence="2">Carboxymuconolactone decarboxylase family protein</fullName>
    </submittedName>
</protein>
<feature type="domain" description="Carboxymuconolactone decarboxylase-like" evidence="1">
    <location>
        <begin position="50"/>
        <end position="132"/>
    </location>
</feature>
<sequence length="175" mass="19185">MTRLIPFPPDRLDPAARAVYDVITSGPRGASVTSPDGTLIGPFNAMLLSPPLGDALQALGAAVRYRSRLTDRCRELATLVVANSMDSAFERRAHEALARPLGFTDEQLDALRAGTPPDLDDAGEQAVYRVVRALVTRGDLDEEEYALLPEQVVFELTTLVGYYRTLALQLRVFRV</sequence>
<dbReference type="Proteomes" id="UP001612741">
    <property type="component" value="Unassembled WGS sequence"/>
</dbReference>
<gene>
    <name evidence="2" type="ORF">ACIBG2_27565</name>
</gene>
<name>A0ABW7YZ16_9ACTN</name>
<evidence type="ECO:0000313" key="2">
    <source>
        <dbReference type="EMBL" id="MFI6501165.1"/>
    </source>
</evidence>
<evidence type="ECO:0000259" key="1">
    <source>
        <dbReference type="Pfam" id="PF02627"/>
    </source>
</evidence>
<dbReference type="RefSeq" id="WP_397085509.1">
    <property type="nucleotide sequence ID" value="NZ_JBITGY010000007.1"/>
</dbReference>
<organism evidence="2 3">
    <name type="scientific">Nonomuraea typhae</name>
    <dbReference type="NCBI Taxonomy" id="2603600"/>
    <lineage>
        <taxon>Bacteria</taxon>
        <taxon>Bacillati</taxon>
        <taxon>Actinomycetota</taxon>
        <taxon>Actinomycetes</taxon>
        <taxon>Streptosporangiales</taxon>
        <taxon>Streptosporangiaceae</taxon>
        <taxon>Nonomuraea</taxon>
    </lineage>
</organism>
<dbReference type="Gene3D" id="1.20.1290.10">
    <property type="entry name" value="AhpD-like"/>
    <property type="match status" value="1"/>
</dbReference>
<dbReference type="InterPro" id="IPR029032">
    <property type="entry name" value="AhpD-like"/>
</dbReference>
<dbReference type="SUPFAM" id="SSF69118">
    <property type="entry name" value="AhpD-like"/>
    <property type="match status" value="1"/>
</dbReference>
<proteinExistence type="predicted"/>
<comment type="caution">
    <text evidence="2">The sequence shown here is derived from an EMBL/GenBank/DDBJ whole genome shotgun (WGS) entry which is preliminary data.</text>
</comment>
<keyword evidence="3" id="KW-1185">Reference proteome</keyword>
<dbReference type="Pfam" id="PF02627">
    <property type="entry name" value="CMD"/>
    <property type="match status" value="1"/>
</dbReference>